<proteinExistence type="predicted"/>
<dbReference type="EMBL" id="BK015524">
    <property type="protein sequence ID" value="DAE11044.1"/>
    <property type="molecule type" value="Genomic_DNA"/>
</dbReference>
<sequence length="69" mass="7798">MQVSLISYLVSPSEIAETGQTDAQEPHLMQPSAITLIIRTSVKNIDQNFCYHLERHLPQLMFSLSHSSN</sequence>
<protein>
    <submittedName>
        <fullName evidence="1">Uncharacterized protein</fullName>
    </submittedName>
</protein>
<reference evidence="1" key="1">
    <citation type="journal article" date="2021" name="Proc. Natl. Acad. Sci. U.S.A.">
        <title>A Catalog of Tens of Thousands of Viruses from Human Metagenomes Reveals Hidden Associations with Chronic Diseases.</title>
        <authorList>
            <person name="Tisza M.J."/>
            <person name="Buck C.B."/>
        </authorList>
    </citation>
    <scope>NUCLEOTIDE SEQUENCE</scope>
    <source>
        <strain evidence="1">CtRbn2</strain>
    </source>
</reference>
<evidence type="ECO:0000313" key="1">
    <source>
        <dbReference type="EMBL" id="DAE11044.1"/>
    </source>
</evidence>
<name>A0A8S5PXL8_9CAUD</name>
<organism evidence="1">
    <name type="scientific">Myoviridae sp. ctRbn2</name>
    <dbReference type="NCBI Taxonomy" id="2825104"/>
    <lineage>
        <taxon>Viruses</taxon>
        <taxon>Duplodnaviria</taxon>
        <taxon>Heunggongvirae</taxon>
        <taxon>Uroviricota</taxon>
        <taxon>Caudoviricetes</taxon>
    </lineage>
</organism>
<accession>A0A8S5PXL8</accession>